<dbReference type="PROSITE" id="PS50929">
    <property type="entry name" value="ABC_TM1F"/>
    <property type="match status" value="1"/>
</dbReference>
<dbReference type="InterPro" id="IPR011527">
    <property type="entry name" value="ABC1_TM_dom"/>
</dbReference>
<dbReference type="InterPro" id="IPR036640">
    <property type="entry name" value="ABC1_TM_sf"/>
</dbReference>
<dbReference type="GO" id="GO:0140359">
    <property type="term" value="F:ABC-type transporter activity"/>
    <property type="evidence" value="ECO:0007669"/>
    <property type="project" value="InterPro"/>
</dbReference>
<dbReference type="Gene3D" id="1.20.1560.10">
    <property type="entry name" value="ABC transporter type 1, transmembrane domain"/>
    <property type="match status" value="1"/>
</dbReference>
<dbReference type="EMBL" id="JBBNAG010000003">
    <property type="protein sequence ID" value="KAK9149265.1"/>
    <property type="molecule type" value="Genomic_DNA"/>
</dbReference>
<gene>
    <name evidence="7" type="ORF">Scep_008022</name>
</gene>
<comment type="subcellular location">
    <subcellularLocation>
        <location evidence="1">Membrane</location>
        <topology evidence="1">Multi-pass membrane protein</topology>
    </subcellularLocation>
</comment>
<name>A0AAP0KDN0_9MAGN</name>
<evidence type="ECO:0000313" key="8">
    <source>
        <dbReference type="Proteomes" id="UP001419268"/>
    </source>
</evidence>
<evidence type="ECO:0000256" key="5">
    <source>
        <dbReference type="SAM" id="MobiDB-lite"/>
    </source>
</evidence>
<keyword evidence="4" id="KW-0472">Membrane</keyword>
<protein>
    <recommendedName>
        <fullName evidence="6">ABC transmembrane type-1 domain-containing protein</fullName>
    </recommendedName>
</protein>
<evidence type="ECO:0000256" key="2">
    <source>
        <dbReference type="ARBA" id="ARBA00022692"/>
    </source>
</evidence>
<feature type="region of interest" description="Disordered" evidence="5">
    <location>
        <begin position="59"/>
        <end position="86"/>
    </location>
</feature>
<dbReference type="Proteomes" id="UP001419268">
    <property type="component" value="Unassembled WGS sequence"/>
</dbReference>
<dbReference type="PANTHER" id="PTHR24222">
    <property type="entry name" value="ABC TRANSPORTER B FAMILY"/>
    <property type="match status" value="1"/>
</dbReference>
<dbReference type="InterPro" id="IPR039421">
    <property type="entry name" value="Type_1_exporter"/>
</dbReference>
<sequence>MTEITCWRMVGERSAQRIRSKYLMAVLRQDITFFDTEVNTGDVMHRISNDVAQIQEVMGEKPSNPRLSQDISQSDGRAQKTGRHSNGPFFLAISTLQEATVGILF</sequence>
<evidence type="ECO:0000256" key="4">
    <source>
        <dbReference type="ARBA" id="ARBA00023136"/>
    </source>
</evidence>
<accession>A0AAP0KDN0</accession>
<comment type="caution">
    <text evidence="7">The sequence shown here is derived from an EMBL/GenBank/DDBJ whole genome shotgun (WGS) entry which is preliminary data.</text>
</comment>
<keyword evidence="8" id="KW-1185">Reference proteome</keyword>
<reference evidence="7 8" key="1">
    <citation type="submission" date="2024-01" db="EMBL/GenBank/DDBJ databases">
        <title>Genome assemblies of Stephania.</title>
        <authorList>
            <person name="Yang L."/>
        </authorList>
    </citation>
    <scope>NUCLEOTIDE SEQUENCE [LARGE SCALE GENOMIC DNA]</scope>
    <source>
        <strain evidence="7">JXDWG</strain>
        <tissue evidence="7">Leaf</tissue>
    </source>
</reference>
<feature type="domain" description="ABC transmembrane type-1" evidence="6">
    <location>
        <begin position="1"/>
        <end position="60"/>
    </location>
</feature>
<organism evidence="7 8">
    <name type="scientific">Stephania cephalantha</name>
    <dbReference type="NCBI Taxonomy" id="152367"/>
    <lineage>
        <taxon>Eukaryota</taxon>
        <taxon>Viridiplantae</taxon>
        <taxon>Streptophyta</taxon>
        <taxon>Embryophyta</taxon>
        <taxon>Tracheophyta</taxon>
        <taxon>Spermatophyta</taxon>
        <taxon>Magnoliopsida</taxon>
        <taxon>Ranunculales</taxon>
        <taxon>Menispermaceae</taxon>
        <taxon>Menispermoideae</taxon>
        <taxon>Cissampelideae</taxon>
        <taxon>Stephania</taxon>
    </lineage>
</organism>
<dbReference type="GO" id="GO:0005886">
    <property type="term" value="C:plasma membrane"/>
    <property type="evidence" value="ECO:0007669"/>
    <property type="project" value="TreeGrafter"/>
</dbReference>
<keyword evidence="3" id="KW-1133">Transmembrane helix</keyword>
<evidence type="ECO:0000256" key="3">
    <source>
        <dbReference type="ARBA" id="ARBA00022989"/>
    </source>
</evidence>
<dbReference type="Pfam" id="PF00664">
    <property type="entry name" value="ABC_membrane"/>
    <property type="match status" value="1"/>
</dbReference>
<evidence type="ECO:0000256" key="1">
    <source>
        <dbReference type="ARBA" id="ARBA00004141"/>
    </source>
</evidence>
<proteinExistence type="predicted"/>
<evidence type="ECO:0000259" key="6">
    <source>
        <dbReference type="PROSITE" id="PS50929"/>
    </source>
</evidence>
<dbReference type="SUPFAM" id="SSF90123">
    <property type="entry name" value="ABC transporter transmembrane region"/>
    <property type="match status" value="1"/>
</dbReference>
<dbReference type="AlphaFoldDB" id="A0AAP0KDN0"/>
<feature type="compositionally biased region" description="Polar residues" evidence="5">
    <location>
        <begin position="65"/>
        <end position="76"/>
    </location>
</feature>
<evidence type="ECO:0000313" key="7">
    <source>
        <dbReference type="EMBL" id="KAK9149265.1"/>
    </source>
</evidence>
<dbReference type="GO" id="GO:0005524">
    <property type="term" value="F:ATP binding"/>
    <property type="evidence" value="ECO:0007669"/>
    <property type="project" value="InterPro"/>
</dbReference>
<dbReference type="PANTHER" id="PTHR24222:SF84">
    <property type="entry name" value="ABC TRANSPORTER DOMAIN-CONTAINING PROTEIN"/>
    <property type="match status" value="1"/>
</dbReference>
<keyword evidence="2" id="KW-0812">Transmembrane</keyword>